<dbReference type="Pfam" id="PF00892">
    <property type="entry name" value="EamA"/>
    <property type="match status" value="1"/>
</dbReference>
<evidence type="ECO:0000259" key="2">
    <source>
        <dbReference type="Pfam" id="PF00892"/>
    </source>
</evidence>
<organism evidence="3 4">
    <name type="scientific">Cognatiyoonia koreensis</name>
    <dbReference type="NCBI Taxonomy" id="364200"/>
    <lineage>
        <taxon>Bacteria</taxon>
        <taxon>Pseudomonadati</taxon>
        <taxon>Pseudomonadota</taxon>
        <taxon>Alphaproteobacteria</taxon>
        <taxon>Rhodobacterales</taxon>
        <taxon>Paracoccaceae</taxon>
        <taxon>Cognatiyoonia</taxon>
    </lineage>
</organism>
<gene>
    <name evidence="3" type="ORF">SAMN04488515_2154</name>
</gene>
<feature type="transmembrane region" description="Helical" evidence="1">
    <location>
        <begin position="95"/>
        <end position="111"/>
    </location>
</feature>
<feature type="transmembrane region" description="Helical" evidence="1">
    <location>
        <begin position="63"/>
        <end position="83"/>
    </location>
</feature>
<feature type="domain" description="EamA" evidence="2">
    <location>
        <begin position="7"/>
        <end position="109"/>
    </location>
</feature>
<keyword evidence="1" id="KW-1133">Transmembrane helix</keyword>
<keyword evidence="4" id="KW-1185">Reference proteome</keyword>
<dbReference type="Gene3D" id="1.10.3730.20">
    <property type="match status" value="1"/>
</dbReference>
<dbReference type="SUPFAM" id="SSF103481">
    <property type="entry name" value="Multidrug resistance efflux transporter EmrE"/>
    <property type="match status" value="1"/>
</dbReference>
<dbReference type="STRING" id="364200.SAMN04488515_2154"/>
<dbReference type="EMBL" id="FOIZ01000001">
    <property type="protein sequence ID" value="SEW30413.1"/>
    <property type="molecule type" value="Genomic_DNA"/>
</dbReference>
<dbReference type="InterPro" id="IPR000620">
    <property type="entry name" value="EamA_dom"/>
</dbReference>
<evidence type="ECO:0000313" key="4">
    <source>
        <dbReference type="Proteomes" id="UP000199167"/>
    </source>
</evidence>
<accession>A0A1I0QS32</accession>
<evidence type="ECO:0000256" key="1">
    <source>
        <dbReference type="SAM" id="Phobius"/>
    </source>
</evidence>
<keyword evidence="1" id="KW-0812">Transmembrane</keyword>
<dbReference type="Proteomes" id="UP000199167">
    <property type="component" value="Unassembled WGS sequence"/>
</dbReference>
<name>A0A1I0QS32_9RHOB</name>
<dbReference type="AlphaFoldDB" id="A0A1I0QS32"/>
<evidence type="ECO:0000313" key="3">
    <source>
        <dbReference type="EMBL" id="SEW30413.1"/>
    </source>
</evidence>
<sequence>MSPVIYGLFFTFLTTTIVLVGDFVLKVAADTDRPLLSGYVLAGGLIYGISAVFWYYAMQYMTLSQVGVIFSMLTLLALCVLGVMRFDEQLFLREYLGIACALAAMVLMVRVT</sequence>
<protein>
    <submittedName>
        <fullName evidence="3">Undecaprenyl phosphate-alpha-L-ara4N flippase subunit ArnF</fullName>
    </submittedName>
</protein>
<feature type="transmembrane region" description="Helical" evidence="1">
    <location>
        <begin position="37"/>
        <end position="57"/>
    </location>
</feature>
<proteinExistence type="predicted"/>
<keyword evidence="1" id="KW-0472">Membrane</keyword>
<reference evidence="3 4" key="1">
    <citation type="submission" date="2016-10" db="EMBL/GenBank/DDBJ databases">
        <authorList>
            <person name="de Groot N.N."/>
        </authorList>
    </citation>
    <scope>NUCLEOTIDE SEQUENCE [LARGE SCALE GENOMIC DNA]</scope>
    <source>
        <strain evidence="3 4">DSM 17925</strain>
    </source>
</reference>
<dbReference type="GO" id="GO:0016020">
    <property type="term" value="C:membrane"/>
    <property type="evidence" value="ECO:0007669"/>
    <property type="project" value="InterPro"/>
</dbReference>
<dbReference type="InterPro" id="IPR037185">
    <property type="entry name" value="EmrE-like"/>
</dbReference>
<feature type="transmembrane region" description="Helical" evidence="1">
    <location>
        <begin position="6"/>
        <end position="25"/>
    </location>
</feature>